<dbReference type="SMART" id="SM00360">
    <property type="entry name" value="RRM"/>
    <property type="match status" value="1"/>
</dbReference>
<feature type="region of interest" description="Disordered" evidence="9">
    <location>
        <begin position="934"/>
        <end position="1002"/>
    </location>
</feature>
<dbReference type="PROSITE" id="PS51194">
    <property type="entry name" value="HELICASE_CTER"/>
    <property type="match status" value="1"/>
</dbReference>
<comment type="catalytic activity">
    <reaction evidence="6">
        <text>Couples ATP hydrolysis with the unwinding of duplex DNA by translocating in the 3'-5' direction.</text>
        <dbReference type="EC" id="5.6.2.4"/>
    </reaction>
</comment>
<evidence type="ECO:0000313" key="14">
    <source>
        <dbReference type="EMBL" id="KAF5380657.1"/>
    </source>
</evidence>
<dbReference type="InterPro" id="IPR027417">
    <property type="entry name" value="P-loop_NTPase"/>
</dbReference>
<dbReference type="InterPro" id="IPR036388">
    <property type="entry name" value="WH-like_DNA-bd_sf"/>
</dbReference>
<evidence type="ECO:0000256" key="6">
    <source>
        <dbReference type="ARBA" id="ARBA00034617"/>
    </source>
</evidence>
<dbReference type="OrthoDB" id="6103986at2759"/>
<evidence type="ECO:0000256" key="9">
    <source>
        <dbReference type="SAM" id="MobiDB-lite"/>
    </source>
</evidence>
<keyword evidence="3" id="KW-0378">Hydrolase</keyword>
<dbReference type="CDD" id="cd00590">
    <property type="entry name" value="RRM_SF"/>
    <property type="match status" value="1"/>
</dbReference>
<sequence>MGKSLCFQIPAASDTRGMTLVISPLLALMKNQIDGLRKKDISVSSLTSETPLEERSEIIETLASGKPHSRLLYTTPERLFQGDFLHLLKTVYDAGELNRLVVDEAHCISEWGHDFREDYGRIGVFRQHFPDVPVMALTATATPSVAEDIVRSLGMTNRDLYLAVHPSNRPNLYYEVRYSPLVESSKVEEICDYICGLRRKRGKVSCGIVYCRTRKTCDMLSNHLRSKGLFSMPYHRGVPSSTLATTLQKWTIPGGSENGGVDIVGGIYSTAYFDGQFFFGQVVATIAFGMGIDKGDVRFVLHYDIPKSFEGYYQETGAHFSSIPSPLLDAKATQDELGGTVPRPNAFFTTVKPMFLLFSLFLDGHGLLLAREDLKQVLSWVSKSRTARAEEVNRLAPNQQSISSLQKLSMYAENTTTCRHLLIRRHFGGEEIDENEELCRMMCDVCKYPEKTQDRARKLGDIMVEFPKAPMTQRSHVAVSRDKRVYDAGEQDQVIDRKRMKKNDMFSLATKPYTSAVNLSRPFKTPSFIGERPSPSALLDDPKTALRQVPVELDDPGSIKVPPSLMTDDATGGMSDHPTRRSQPRRPPHYPPDSLHGPAPNYPQYGQRPGGFFGQYTMSPPPPPPSSYAYTHGYPDNPLISQNIHASYHSIMPAYPYQPHTSDPAQPMSSQSSPQNTTPPYPNSGQFQSLHYPSSTQYPYSHPSYTPSPVYQSPHYAPAPYPQHYSSPQDADGQGTWWYLPHPAPNPPSYPSHYPINYSSPPIHQEIENAYPASPISYPVRSPNPQRRPASPEDSPAPSSPAPPPPSTSKHPPKTPIPPARRPYHPNPPSHRSEWVMWAGNVPSDATHDELWRFFNSQLDENEKPPGVISIFLINRSSCAFVNYESDADLQAAIAKCNGVPLRSHDSRCPRLVCRVRKVDDDLKAGVGGQRGVGMHTKWLREQDQSKGKRKAIDHHYQSDQSDLDDSSSSLAAPSTSVSSDDERPRISKASHSGSSGSYASTNSSLLARHFPKRYFILKSLSQASVQKSLWATQKHNEGILDQAYRTSKEVYLIFGVNKSGEFYGYARMAGPVRQGEQRVSWATRTDSSASSHSSLSPVATRAPVADTIVEESLSPEPSPPRNYFPDREHRLVEDSPLPVTPAQRGQVQSPPDYLSPAALKDASVASAPAELGTQHQKITMSTPSVKLSLDNRPAPRYRTANPTQFYDPTPDTFELDESAPYRAAHSESSRLDEDLSKSRLKSVDEAEEAENPMDDDKSVSWGESFKVEWICTARLPFYRTRHLRNPWNHDREIKVSRDGTELEPTVGENLLKEWDEILEEEKQPQAELAAAAPAAAAAVAGANANTRTFTIKRSSRAKGDRETGSSTSRS</sequence>
<evidence type="ECO:0000256" key="8">
    <source>
        <dbReference type="PROSITE-ProRule" id="PRU00176"/>
    </source>
</evidence>
<feature type="region of interest" description="Disordered" evidence="9">
    <location>
        <begin position="1076"/>
        <end position="1102"/>
    </location>
</feature>
<feature type="compositionally biased region" description="Low complexity" evidence="9">
    <location>
        <begin position="662"/>
        <end position="676"/>
    </location>
</feature>
<dbReference type="Gene3D" id="3.10.590.10">
    <property type="entry name" value="ph1033 like domains"/>
    <property type="match status" value="2"/>
</dbReference>
<keyword evidence="15" id="KW-1185">Reference proteome</keyword>
<evidence type="ECO:0000259" key="11">
    <source>
        <dbReference type="PROSITE" id="PS50882"/>
    </source>
</evidence>
<dbReference type="Pfam" id="PF04146">
    <property type="entry name" value="YTH"/>
    <property type="match status" value="1"/>
</dbReference>
<dbReference type="InterPro" id="IPR000504">
    <property type="entry name" value="RRM_dom"/>
</dbReference>
<dbReference type="PANTHER" id="PTHR13710">
    <property type="entry name" value="DNA HELICASE RECQ FAMILY MEMBER"/>
    <property type="match status" value="1"/>
</dbReference>
<reference evidence="14 15" key="1">
    <citation type="journal article" date="2020" name="ISME J.">
        <title>Uncovering the hidden diversity of litter-decomposition mechanisms in mushroom-forming fungi.</title>
        <authorList>
            <person name="Floudas D."/>
            <person name="Bentzer J."/>
            <person name="Ahren D."/>
            <person name="Johansson T."/>
            <person name="Persson P."/>
            <person name="Tunlid A."/>
        </authorList>
    </citation>
    <scope>NUCLEOTIDE SEQUENCE [LARGE SCALE GENOMIC DNA]</scope>
    <source>
        <strain evidence="14 15">CBS 406.79</strain>
    </source>
</reference>
<dbReference type="PANTHER" id="PTHR13710:SF152">
    <property type="entry name" value="ATP-DEPENDENT DNA HELICASE Q5"/>
    <property type="match status" value="1"/>
</dbReference>
<feature type="domain" description="Helicase C-terminal" evidence="13">
    <location>
        <begin position="189"/>
        <end position="359"/>
    </location>
</feature>
<name>A0A8H5HCA2_9AGAR</name>
<dbReference type="CDD" id="cd17920">
    <property type="entry name" value="DEXHc_RecQ"/>
    <property type="match status" value="1"/>
</dbReference>
<dbReference type="Pfam" id="PF16124">
    <property type="entry name" value="RecQ_Zn_bind"/>
    <property type="match status" value="1"/>
</dbReference>
<keyword evidence="8" id="KW-0694">RNA-binding</keyword>
<dbReference type="Pfam" id="PF00270">
    <property type="entry name" value="DEAD"/>
    <property type="match status" value="1"/>
</dbReference>
<feature type="domain" description="RRM" evidence="10">
    <location>
        <begin position="835"/>
        <end position="908"/>
    </location>
</feature>
<comment type="similarity">
    <text evidence="1">Belongs to the helicase family. RecQ subfamily.</text>
</comment>
<dbReference type="PROSITE" id="PS50102">
    <property type="entry name" value="RRM"/>
    <property type="match status" value="1"/>
</dbReference>
<feature type="region of interest" description="Disordered" evidence="9">
    <location>
        <begin position="774"/>
        <end position="828"/>
    </location>
</feature>
<dbReference type="InterPro" id="IPR012677">
    <property type="entry name" value="Nucleotide-bd_a/b_plait_sf"/>
</dbReference>
<evidence type="ECO:0000256" key="5">
    <source>
        <dbReference type="ARBA" id="ARBA00022840"/>
    </source>
</evidence>
<dbReference type="PROSITE" id="PS50882">
    <property type="entry name" value="YTH"/>
    <property type="match status" value="2"/>
</dbReference>
<dbReference type="GO" id="GO:0043138">
    <property type="term" value="F:3'-5' DNA helicase activity"/>
    <property type="evidence" value="ECO:0007669"/>
    <property type="project" value="UniProtKB-EC"/>
</dbReference>
<dbReference type="SUPFAM" id="SSF52540">
    <property type="entry name" value="P-loop containing nucleoside triphosphate hydrolases"/>
    <property type="match status" value="1"/>
</dbReference>
<feature type="compositionally biased region" description="Low complexity" evidence="9">
    <location>
        <begin position="988"/>
        <end position="1002"/>
    </location>
</feature>
<dbReference type="EC" id="5.6.2.4" evidence="7"/>
<feature type="domain" description="Helicase ATP-binding" evidence="12">
    <location>
        <begin position="1"/>
        <end position="159"/>
    </location>
</feature>
<organism evidence="14 15">
    <name type="scientific">Collybiopsis confluens</name>
    <dbReference type="NCBI Taxonomy" id="2823264"/>
    <lineage>
        <taxon>Eukaryota</taxon>
        <taxon>Fungi</taxon>
        <taxon>Dikarya</taxon>
        <taxon>Basidiomycota</taxon>
        <taxon>Agaricomycotina</taxon>
        <taxon>Agaricomycetes</taxon>
        <taxon>Agaricomycetidae</taxon>
        <taxon>Agaricales</taxon>
        <taxon>Marasmiineae</taxon>
        <taxon>Omphalotaceae</taxon>
        <taxon>Collybiopsis</taxon>
    </lineage>
</organism>
<dbReference type="GO" id="GO:0009378">
    <property type="term" value="F:four-way junction helicase activity"/>
    <property type="evidence" value="ECO:0007669"/>
    <property type="project" value="TreeGrafter"/>
</dbReference>
<dbReference type="GO" id="GO:0000724">
    <property type="term" value="P:double-strand break repair via homologous recombination"/>
    <property type="evidence" value="ECO:0007669"/>
    <property type="project" value="TreeGrafter"/>
</dbReference>
<protein>
    <recommendedName>
        <fullName evidence="7">DNA 3'-5' helicase</fullName>
        <ecNumber evidence="7">5.6.2.4</ecNumber>
    </recommendedName>
</protein>
<evidence type="ECO:0000313" key="15">
    <source>
        <dbReference type="Proteomes" id="UP000518752"/>
    </source>
</evidence>
<feature type="compositionally biased region" description="Low complexity" evidence="9">
    <location>
        <begin position="1088"/>
        <end position="1097"/>
    </location>
</feature>
<dbReference type="Gene3D" id="3.40.50.300">
    <property type="entry name" value="P-loop containing nucleotide triphosphate hydrolases"/>
    <property type="match status" value="2"/>
</dbReference>
<dbReference type="GO" id="GO:0005737">
    <property type="term" value="C:cytoplasm"/>
    <property type="evidence" value="ECO:0007669"/>
    <property type="project" value="TreeGrafter"/>
</dbReference>
<evidence type="ECO:0000256" key="7">
    <source>
        <dbReference type="ARBA" id="ARBA00034808"/>
    </source>
</evidence>
<feature type="region of interest" description="Disordered" evidence="9">
    <location>
        <begin position="1346"/>
        <end position="1371"/>
    </location>
</feature>
<dbReference type="CDD" id="cd21134">
    <property type="entry name" value="YTH"/>
    <property type="match status" value="1"/>
</dbReference>
<dbReference type="SUPFAM" id="SSF54928">
    <property type="entry name" value="RNA-binding domain, RBD"/>
    <property type="match status" value="1"/>
</dbReference>
<feature type="compositionally biased region" description="Pro residues" evidence="9">
    <location>
        <begin position="814"/>
        <end position="828"/>
    </location>
</feature>
<evidence type="ECO:0000256" key="2">
    <source>
        <dbReference type="ARBA" id="ARBA00022741"/>
    </source>
</evidence>
<evidence type="ECO:0000259" key="13">
    <source>
        <dbReference type="PROSITE" id="PS51194"/>
    </source>
</evidence>
<keyword evidence="4" id="KW-0347">Helicase</keyword>
<evidence type="ECO:0000259" key="10">
    <source>
        <dbReference type="PROSITE" id="PS50102"/>
    </source>
</evidence>
<dbReference type="GO" id="GO:0003723">
    <property type="term" value="F:RNA binding"/>
    <property type="evidence" value="ECO:0007669"/>
    <property type="project" value="UniProtKB-UniRule"/>
</dbReference>
<feature type="region of interest" description="Disordered" evidence="9">
    <location>
        <begin position="1187"/>
        <end position="1259"/>
    </location>
</feature>
<dbReference type="InterPro" id="IPR007275">
    <property type="entry name" value="YTH_domain"/>
</dbReference>
<keyword evidence="2" id="KW-0547">Nucleotide-binding</keyword>
<feature type="region of interest" description="Disordered" evidence="9">
    <location>
        <begin position="655"/>
        <end position="711"/>
    </location>
</feature>
<feature type="domain" description="YTH" evidence="11">
    <location>
        <begin position="1013"/>
        <end position="1148"/>
    </location>
</feature>
<dbReference type="InterPro" id="IPR004589">
    <property type="entry name" value="DNA_helicase_ATP-dep_RecQ"/>
</dbReference>
<dbReference type="InterPro" id="IPR057720">
    <property type="entry name" value="RRM_YTH1"/>
</dbReference>
<keyword evidence="5" id="KW-0067">ATP-binding</keyword>
<dbReference type="SMART" id="SM00487">
    <property type="entry name" value="DEXDc"/>
    <property type="match status" value="1"/>
</dbReference>
<dbReference type="GO" id="GO:0005634">
    <property type="term" value="C:nucleus"/>
    <property type="evidence" value="ECO:0007669"/>
    <property type="project" value="TreeGrafter"/>
</dbReference>
<feature type="domain" description="YTH" evidence="11">
    <location>
        <begin position="1162"/>
        <end position="1315"/>
    </location>
</feature>
<dbReference type="EMBL" id="JAACJN010000063">
    <property type="protein sequence ID" value="KAF5380657.1"/>
    <property type="molecule type" value="Genomic_DNA"/>
</dbReference>
<evidence type="ECO:0000256" key="1">
    <source>
        <dbReference type="ARBA" id="ARBA00005446"/>
    </source>
</evidence>
<dbReference type="GO" id="GO:0016787">
    <property type="term" value="F:hydrolase activity"/>
    <property type="evidence" value="ECO:0007669"/>
    <property type="project" value="UniProtKB-KW"/>
</dbReference>
<dbReference type="PROSITE" id="PS51192">
    <property type="entry name" value="HELICASE_ATP_BIND_1"/>
    <property type="match status" value="1"/>
</dbReference>
<dbReference type="InterPro" id="IPR032284">
    <property type="entry name" value="RecQ_Zn-bd"/>
</dbReference>
<dbReference type="Gene3D" id="1.10.10.10">
    <property type="entry name" value="Winged helix-like DNA-binding domain superfamily/Winged helix DNA-binding domain"/>
    <property type="match status" value="1"/>
</dbReference>
<dbReference type="GO" id="GO:0005524">
    <property type="term" value="F:ATP binding"/>
    <property type="evidence" value="ECO:0007669"/>
    <property type="project" value="UniProtKB-KW"/>
</dbReference>
<evidence type="ECO:0000256" key="3">
    <source>
        <dbReference type="ARBA" id="ARBA00022801"/>
    </source>
</evidence>
<dbReference type="Gene3D" id="3.30.70.330">
    <property type="match status" value="1"/>
</dbReference>
<comment type="caution">
    <text evidence="14">The sequence shown here is derived from an EMBL/GenBank/DDBJ whole genome shotgun (WGS) entry which is preliminary data.</text>
</comment>
<gene>
    <name evidence="14" type="ORF">D9757_007006</name>
</gene>
<dbReference type="InterPro" id="IPR001650">
    <property type="entry name" value="Helicase_C-like"/>
</dbReference>
<feature type="compositionally biased region" description="Pro residues" evidence="9">
    <location>
        <begin position="798"/>
        <end position="807"/>
    </location>
</feature>
<feature type="compositionally biased region" description="Basic and acidic residues" evidence="9">
    <location>
        <begin position="1225"/>
        <end position="1245"/>
    </location>
</feature>
<feature type="region of interest" description="Disordered" evidence="9">
    <location>
        <begin position="520"/>
        <end position="631"/>
    </location>
</feature>
<feature type="compositionally biased region" description="Low complexity" evidence="9">
    <location>
        <begin position="691"/>
        <end position="711"/>
    </location>
</feature>
<dbReference type="NCBIfam" id="TIGR00614">
    <property type="entry name" value="recQ_fam"/>
    <property type="match status" value="1"/>
</dbReference>
<accession>A0A8H5HCA2</accession>
<evidence type="ECO:0000259" key="12">
    <source>
        <dbReference type="PROSITE" id="PS51192"/>
    </source>
</evidence>
<feature type="compositionally biased region" description="Low complexity" evidence="9">
    <location>
        <begin position="967"/>
        <end position="979"/>
    </location>
</feature>
<dbReference type="InterPro" id="IPR011545">
    <property type="entry name" value="DEAD/DEAH_box_helicase_dom"/>
</dbReference>
<proteinExistence type="inferred from homology"/>
<dbReference type="GO" id="GO:0005694">
    <property type="term" value="C:chromosome"/>
    <property type="evidence" value="ECO:0007669"/>
    <property type="project" value="TreeGrafter"/>
</dbReference>
<dbReference type="InterPro" id="IPR014001">
    <property type="entry name" value="Helicase_ATP-bd"/>
</dbReference>
<dbReference type="Proteomes" id="UP000518752">
    <property type="component" value="Unassembled WGS sequence"/>
</dbReference>
<feature type="compositionally biased region" description="Low complexity" evidence="9">
    <location>
        <begin position="787"/>
        <end position="797"/>
    </location>
</feature>
<evidence type="ECO:0000256" key="4">
    <source>
        <dbReference type="ARBA" id="ARBA00022806"/>
    </source>
</evidence>
<dbReference type="Pfam" id="PF25701">
    <property type="entry name" value="RRM_YTH1"/>
    <property type="match status" value="1"/>
</dbReference>
<dbReference type="InterPro" id="IPR035979">
    <property type="entry name" value="RBD_domain_sf"/>
</dbReference>